<dbReference type="InterPro" id="IPR048147">
    <property type="entry name" value="CBO0543-like"/>
</dbReference>
<feature type="transmembrane region" description="Helical" evidence="1">
    <location>
        <begin position="125"/>
        <end position="146"/>
    </location>
</feature>
<evidence type="ECO:0000313" key="2">
    <source>
        <dbReference type="EMBL" id="MFD1778093.1"/>
    </source>
</evidence>
<accession>A0ABW4MJW7</accession>
<dbReference type="NCBIfam" id="NF041644">
    <property type="entry name" value="CBO0543_fam"/>
    <property type="match status" value="1"/>
</dbReference>
<evidence type="ECO:0000313" key="3">
    <source>
        <dbReference type="Proteomes" id="UP001597227"/>
    </source>
</evidence>
<keyword evidence="1" id="KW-0812">Transmembrane</keyword>
<organism evidence="2 3">
    <name type="scientific">Fredinandcohnia salidurans</name>
    <dbReference type="NCBI Taxonomy" id="2595041"/>
    <lineage>
        <taxon>Bacteria</taxon>
        <taxon>Bacillati</taxon>
        <taxon>Bacillota</taxon>
        <taxon>Bacilli</taxon>
        <taxon>Bacillales</taxon>
        <taxon>Bacillaceae</taxon>
        <taxon>Fredinandcohnia</taxon>
    </lineage>
</organism>
<keyword evidence="1" id="KW-1133">Transmembrane helix</keyword>
<protein>
    <submittedName>
        <fullName evidence="2">CBO0543 family protein</fullName>
    </submittedName>
</protein>
<gene>
    <name evidence="2" type="ORF">ACFSFW_05390</name>
</gene>
<dbReference type="Proteomes" id="UP001597227">
    <property type="component" value="Unassembled WGS sequence"/>
</dbReference>
<comment type="caution">
    <text evidence="2">The sequence shown here is derived from an EMBL/GenBank/DDBJ whole genome shotgun (WGS) entry which is preliminary data.</text>
</comment>
<reference evidence="3" key="1">
    <citation type="journal article" date="2019" name="Int. J. Syst. Evol. Microbiol.">
        <title>The Global Catalogue of Microorganisms (GCM) 10K type strain sequencing project: providing services to taxonomists for standard genome sequencing and annotation.</title>
        <authorList>
            <consortium name="The Broad Institute Genomics Platform"/>
            <consortium name="The Broad Institute Genome Sequencing Center for Infectious Disease"/>
            <person name="Wu L."/>
            <person name="Ma J."/>
        </authorList>
    </citation>
    <scope>NUCLEOTIDE SEQUENCE [LARGE SCALE GENOMIC DNA]</scope>
    <source>
        <strain evidence="3">CCUG 15531</strain>
    </source>
</reference>
<keyword evidence="3" id="KW-1185">Reference proteome</keyword>
<dbReference type="EMBL" id="JBHUEK010000007">
    <property type="protein sequence ID" value="MFD1778093.1"/>
    <property type="molecule type" value="Genomic_DNA"/>
</dbReference>
<proteinExistence type="predicted"/>
<keyword evidence="1" id="KW-0472">Membrane</keyword>
<feature type="transmembrane region" description="Helical" evidence="1">
    <location>
        <begin position="88"/>
        <end position="105"/>
    </location>
</feature>
<feature type="transmembrane region" description="Helical" evidence="1">
    <location>
        <begin position="20"/>
        <end position="42"/>
    </location>
</feature>
<sequence length="151" mass="17165">MNTVKRSKNSNSQQLLKKPFQYWTNLGLLVTVLVGTLIGTYLDLYFVGKGLYSFPERPFPEVFSIHIGFTLLGLPVMLVIFLSICQKLNLFGKLVAVFVLASAMACGEKLSEGFGWFIHETSWKHVYSLFGYTVYLLLMLVVYYLVTTKKT</sequence>
<evidence type="ECO:0000256" key="1">
    <source>
        <dbReference type="SAM" id="Phobius"/>
    </source>
</evidence>
<name>A0ABW4MJW7_9BACI</name>
<dbReference type="RefSeq" id="WP_304214054.1">
    <property type="nucleotide sequence ID" value="NZ_JBHUEK010000007.1"/>
</dbReference>
<feature type="transmembrane region" description="Helical" evidence="1">
    <location>
        <begin position="62"/>
        <end position="81"/>
    </location>
</feature>